<gene>
    <name evidence="1" type="ORF">MUN87_01900</name>
</gene>
<dbReference type="RefSeq" id="WP_244745823.1">
    <property type="nucleotide sequence ID" value="NZ_CP095071.1"/>
</dbReference>
<name>A0ABY4GNX2_9BACI</name>
<organism evidence="1 2">
    <name type="scientific">Gracilibacillus salinarum</name>
    <dbReference type="NCBI Taxonomy" id="2932255"/>
    <lineage>
        <taxon>Bacteria</taxon>
        <taxon>Bacillati</taxon>
        <taxon>Bacillota</taxon>
        <taxon>Bacilli</taxon>
        <taxon>Bacillales</taxon>
        <taxon>Bacillaceae</taxon>
        <taxon>Gracilibacillus</taxon>
    </lineage>
</organism>
<sequence length="68" mass="8324">MITVTMPIDEYERMKRDLERLKEESIYRYAKRDYSDIKRDEYEITIDVRSIERTIAQKESKAVSFRTI</sequence>
<keyword evidence="2" id="KW-1185">Reference proteome</keyword>
<reference evidence="1 2" key="1">
    <citation type="submission" date="2022-04" db="EMBL/GenBank/DDBJ databases">
        <title>Gracilibacillus sp. isolated from saltern.</title>
        <authorList>
            <person name="Won M."/>
            <person name="Lee C.-M."/>
            <person name="Woen H.-Y."/>
            <person name="Kwon S.-W."/>
        </authorList>
    </citation>
    <scope>NUCLEOTIDE SEQUENCE [LARGE SCALE GENOMIC DNA]</scope>
    <source>
        <strain evidence="1 2">SSPM10-3</strain>
    </source>
</reference>
<accession>A0ABY4GNX2</accession>
<proteinExistence type="predicted"/>
<evidence type="ECO:0000313" key="2">
    <source>
        <dbReference type="Proteomes" id="UP000831537"/>
    </source>
</evidence>
<evidence type="ECO:0000313" key="1">
    <source>
        <dbReference type="EMBL" id="UOQ85685.1"/>
    </source>
</evidence>
<protein>
    <submittedName>
        <fullName evidence="1">Uncharacterized protein</fullName>
    </submittedName>
</protein>
<dbReference type="EMBL" id="CP095071">
    <property type="protein sequence ID" value="UOQ85685.1"/>
    <property type="molecule type" value="Genomic_DNA"/>
</dbReference>
<dbReference type="Proteomes" id="UP000831537">
    <property type="component" value="Chromosome"/>
</dbReference>